<proteinExistence type="predicted"/>
<dbReference type="AlphaFoldDB" id="A0A7C4NS83"/>
<organism evidence="1">
    <name type="scientific">Thermodesulfobacterium geofontis</name>
    <dbReference type="NCBI Taxonomy" id="1295609"/>
    <lineage>
        <taxon>Bacteria</taxon>
        <taxon>Pseudomonadati</taxon>
        <taxon>Thermodesulfobacteriota</taxon>
        <taxon>Thermodesulfobacteria</taxon>
        <taxon>Thermodesulfobacteriales</taxon>
        <taxon>Thermodesulfobacteriaceae</taxon>
        <taxon>Thermodesulfobacterium</taxon>
    </lineage>
</organism>
<reference evidence="1" key="1">
    <citation type="journal article" date="2020" name="mSystems">
        <title>Genome- and Community-Level Interaction Insights into Carbon Utilization and Element Cycling Functions of Hydrothermarchaeota in Hydrothermal Sediment.</title>
        <authorList>
            <person name="Zhou Z."/>
            <person name="Liu Y."/>
            <person name="Xu W."/>
            <person name="Pan J."/>
            <person name="Luo Z.H."/>
            <person name="Li M."/>
        </authorList>
    </citation>
    <scope>NUCLEOTIDE SEQUENCE [LARGE SCALE GENOMIC DNA]</scope>
    <source>
        <strain evidence="1">SpSt-6</strain>
    </source>
</reference>
<sequence length="231" mass="26599">MVELGILIQALFYKYIQGKKKINPEFKKVLPFDVEKQIVYEPLQYKQKLEWFLNDPRPVLCIDELRFLIPAKLWQRVITQTFSDINATIRSVKAKKFGYGGVFIYNSQFFEDISKDTRKTVSYLIDVKTEAYWVIENNVATQKEITYGKILQVLPFEAKSGSPITVSYTTVKGYAVDGIIFEPLPKEIEEKIEEISSKAKAKISSLKTQKLAEQIAKDYGIEYMSGGNYAF</sequence>
<name>A0A7C4NS83_9BACT</name>
<gene>
    <name evidence="1" type="ORF">ENT66_05270</name>
</gene>
<dbReference type="EMBL" id="DSZN01000091">
    <property type="protein sequence ID" value="HGQ85740.1"/>
    <property type="molecule type" value="Genomic_DNA"/>
</dbReference>
<protein>
    <submittedName>
        <fullName evidence="1">Uncharacterized protein</fullName>
    </submittedName>
</protein>
<evidence type="ECO:0000313" key="1">
    <source>
        <dbReference type="EMBL" id="HGQ85740.1"/>
    </source>
</evidence>
<accession>A0A7C4NS83</accession>
<comment type="caution">
    <text evidence="1">The sequence shown here is derived from an EMBL/GenBank/DDBJ whole genome shotgun (WGS) entry which is preliminary data.</text>
</comment>